<dbReference type="PROSITE" id="PS51782">
    <property type="entry name" value="LYSM"/>
    <property type="match status" value="3"/>
</dbReference>
<dbReference type="EMBL" id="JAHLFU010000178">
    <property type="protein sequence ID" value="MBU3853828.1"/>
    <property type="molecule type" value="Genomic_DNA"/>
</dbReference>
<dbReference type="Gene3D" id="3.10.350.10">
    <property type="entry name" value="LysM domain"/>
    <property type="match status" value="3"/>
</dbReference>
<accession>A0A9E2L8W4</accession>
<name>A0A9E2L8W4_9BACT</name>
<feature type="domain" description="LysM" evidence="2">
    <location>
        <begin position="28"/>
        <end position="71"/>
    </location>
</feature>
<sequence>MKHIKSFFALLASWSLYATASWAQTPFFTHTVEAGETVYSISKIYHVSTEDIYTLNPETRNGLRSGTTLKIPQNKADQKFSRFHTIAKGETLYQLTQLYKVSAEEICLANPGLTASNFKVGEVVVIPPSNASSVSQNTTASNALSVLNKGCREMHRVKRRETLYSIARDYEITTEQLIQANPEMKDPDYKLKKGSFVCIPYPETARKQPTNQELFPQQSGPEKMQQITMGVLLPLTQKNSEGEKMIEFYQGLLLAVEDLKNQGTSVTVYTYDCGKSVSDMKSALTRPGLSGADIIFGPLASAQIPVLGDFCKQNKIKLVIPFTSQCDEVYKNPYLYLSNVPKSMLFEETYRLLQSQFANDHFIIWNCGGEKEDDREFISGLKKKLKAYGISYKEAAAGSDALKAQMSSAKKNIIVPTSSTLKSLNSLTGELNSLKTSAPEYRFSLLGHPEWQIYTASQLDNFFRFDTYIYSSFYKNMNKSACGPFERRFEKDFHAGLQNTFPSFGMLGYDLGRFFLLGLSDYGSGFNSKISSLKTAPLQNDFHFQRTSNWSGFINKKTELIHYTPQKKIDVIEFTKQ</sequence>
<gene>
    <name evidence="3" type="ORF">H9789_08445</name>
</gene>
<dbReference type="CDD" id="cd00118">
    <property type="entry name" value="LysM"/>
    <property type="match status" value="3"/>
</dbReference>
<dbReference type="Proteomes" id="UP000823865">
    <property type="component" value="Unassembled WGS sequence"/>
</dbReference>
<organism evidence="3 4">
    <name type="scientific">Candidatus Paraprevotella stercoravium</name>
    <dbReference type="NCBI Taxonomy" id="2838725"/>
    <lineage>
        <taxon>Bacteria</taxon>
        <taxon>Pseudomonadati</taxon>
        <taxon>Bacteroidota</taxon>
        <taxon>Bacteroidia</taxon>
        <taxon>Bacteroidales</taxon>
        <taxon>Prevotellaceae</taxon>
        <taxon>Paraprevotella</taxon>
    </lineage>
</organism>
<comment type="caution">
    <text evidence="3">The sequence shown here is derived from an EMBL/GenBank/DDBJ whole genome shotgun (WGS) entry which is preliminary data.</text>
</comment>
<dbReference type="Gene3D" id="3.40.50.2300">
    <property type="match status" value="1"/>
</dbReference>
<dbReference type="SMART" id="SM00257">
    <property type="entry name" value="LysM"/>
    <property type="match status" value="3"/>
</dbReference>
<dbReference type="InterPro" id="IPR028082">
    <property type="entry name" value="Peripla_BP_I"/>
</dbReference>
<protein>
    <submittedName>
        <fullName evidence="3">LysM peptidoglycan-binding domain-containing protein</fullName>
    </submittedName>
</protein>
<dbReference type="InterPro" id="IPR018392">
    <property type="entry name" value="LysM"/>
</dbReference>
<dbReference type="GO" id="GO:0008932">
    <property type="term" value="F:lytic endotransglycosylase activity"/>
    <property type="evidence" value="ECO:0007669"/>
    <property type="project" value="TreeGrafter"/>
</dbReference>
<feature type="domain" description="LysM" evidence="2">
    <location>
        <begin position="82"/>
        <end position="126"/>
    </location>
</feature>
<keyword evidence="1" id="KW-0732">Signal</keyword>
<dbReference type="InterPro" id="IPR036779">
    <property type="entry name" value="LysM_dom_sf"/>
</dbReference>
<feature type="chain" id="PRO_5038934260" evidence="1">
    <location>
        <begin position="21"/>
        <end position="577"/>
    </location>
</feature>
<reference evidence="3" key="1">
    <citation type="journal article" date="2021" name="PeerJ">
        <title>Extensive microbial diversity within the chicken gut microbiome revealed by metagenomics and culture.</title>
        <authorList>
            <person name="Gilroy R."/>
            <person name="Ravi A."/>
            <person name="Getino M."/>
            <person name="Pursley I."/>
            <person name="Horton D.L."/>
            <person name="Alikhan N.F."/>
            <person name="Baker D."/>
            <person name="Gharbi K."/>
            <person name="Hall N."/>
            <person name="Watson M."/>
            <person name="Adriaenssens E.M."/>
            <person name="Foster-Nyarko E."/>
            <person name="Jarju S."/>
            <person name="Secka A."/>
            <person name="Antonio M."/>
            <person name="Oren A."/>
            <person name="Chaudhuri R.R."/>
            <person name="La Ragione R."/>
            <person name="Hildebrand F."/>
            <person name="Pallen M.J."/>
        </authorList>
    </citation>
    <scope>NUCLEOTIDE SEQUENCE</scope>
    <source>
        <strain evidence="3">G3-2149</strain>
    </source>
</reference>
<dbReference type="Pfam" id="PF01476">
    <property type="entry name" value="LysM"/>
    <property type="match status" value="3"/>
</dbReference>
<dbReference type="PANTHER" id="PTHR33734:SF22">
    <property type="entry name" value="MEMBRANE-BOUND LYTIC MUREIN TRANSGLYCOSYLASE D"/>
    <property type="match status" value="1"/>
</dbReference>
<feature type="signal peptide" evidence="1">
    <location>
        <begin position="1"/>
        <end position="20"/>
    </location>
</feature>
<reference evidence="3" key="2">
    <citation type="submission" date="2021-04" db="EMBL/GenBank/DDBJ databases">
        <authorList>
            <person name="Gilroy R."/>
        </authorList>
    </citation>
    <scope>NUCLEOTIDE SEQUENCE</scope>
    <source>
        <strain evidence="3">G3-2149</strain>
    </source>
</reference>
<dbReference type="PANTHER" id="PTHR33734">
    <property type="entry name" value="LYSM DOMAIN-CONTAINING GPI-ANCHORED PROTEIN 2"/>
    <property type="match status" value="1"/>
</dbReference>
<dbReference type="SUPFAM" id="SSF54106">
    <property type="entry name" value="LysM domain"/>
    <property type="match status" value="3"/>
</dbReference>
<evidence type="ECO:0000256" key="1">
    <source>
        <dbReference type="SAM" id="SignalP"/>
    </source>
</evidence>
<evidence type="ECO:0000259" key="2">
    <source>
        <dbReference type="PROSITE" id="PS51782"/>
    </source>
</evidence>
<evidence type="ECO:0000313" key="3">
    <source>
        <dbReference type="EMBL" id="MBU3853828.1"/>
    </source>
</evidence>
<proteinExistence type="predicted"/>
<feature type="domain" description="LysM" evidence="2">
    <location>
        <begin position="153"/>
        <end position="199"/>
    </location>
</feature>
<evidence type="ECO:0000313" key="4">
    <source>
        <dbReference type="Proteomes" id="UP000823865"/>
    </source>
</evidence>
<dbReference type="SUPFAM" id="SSF53822">
    <property type="entry name" value="Periplasmic binding protein-like I"/>
    <property type="match status" value="1"/>
</dbReference>
<dbReference type="AlphaFoldDB" id="A0A9E2L8W4"/>